<reference evidence="1 2" key="1">
    <citation type="submission" date="2022-08" db="EMBL/GenBank/DDBJ databases">
        <title>Tractidigestivibacter montrealensis type strain KD21.</title>
        <authorList>
            <person name="Diop K."/>
            <person name="Richard C."/>
            <person name="Routy B."/>
        </authorList>
    </citation>
    <scope>NUCLEOTIDE SEQUENCE [LARGE SCALE GENOMIC DNA]</scope>
    <source>
        <strain evidence="1 2">KD21</strain>
    </source>
</reference>
<dbReference type="EMBL" id="JANSKA010000006">
    <property type="protein sequence ID" value="MCR9037159.1"/>
    <property type="molecule type" value="Genomic_DNA"/>
</dbReference>
<dbReference type="Proteomes" id="UP001204320">
    <property type="component" value="Unassembled WGS sequence"/>
</dbReference>
<accession>A0ABT1ZAD0</accession>
<proteinExistence type="predicted"/>
<gene>
    <name evidence="1" type="ORF">NVS32_09390</name>
</gene>
<comment type="caution">
    <text evidence="1">The sequence shown here is derived from an EMBL/GenBank/DDBJ whole genome shotgun (WGS) entry which is preliminary data.</text>
</comment>
<organism evidence="1 2">
    <name type="scientific">Tractidigestivibacter montrealensis</name>
    <dbReference type="NCBI Taxonomy" id="2972466"/>
    <lineage>
        <taxon>Bacteria</taxon>
        <taxon>Bacillati</taxon>
        <taxon>Actinomycetota</taxon>
        <taxon>Coriobacteriia</taxon>
        <taxon>Coriobacteriales</taxon>
        <taxon>Atopobiaceae</taxon>
        <taxon>Tractidigestivibacter</taxon>
    </lineage>
</organism>
<evidence type="ECO:0000313" key="1">
    <source>
        <dbReference type="EMBL" id="MCR9037159.1"/>
    </source>
</evidence>
<name>A0ABT1ZAD0_9ACTN</name>
<protein>
    <submittedName>
        <fullName evidence="1">Uncharacterized protein</fullName>
    </submittedName>
</protein>
<keyword evidence="2" id="KW-1185">Reference proteome</keyword>
<sequence length="55" mass="6190">MTLKNKLDTSDEVELAHEEERISKLAVLALYRDGTLDTLVPGTFSSLKSIHVAFW</sequence>
<dbReference type="RefSeq" id="WP_258499585.1">
    <property type="nucleotide sequence ID" value="NZ_JANSKA010000006.1"/>
</dbReference>
<evidence type="ECO:0000313" key="2">
    <source>
        <dbReference type="Proteomes" id="UP001204320"/>
    </source>
</evidence>